<dbReference type="PROSITE" id="PS00775">
    <property type="entry name" value="GLYCOSYL_HYDROL_F3"/>
    <property type="match status" value="1"/>
</dbReference>
<comment type="similarity">
    <text evidence="1 5">Belongs to the glycosyl hydrolase 3 family.</text>
</comment>
<proteinExistence type="inferred from homology"/>
<dbReference type="GO" id="GO:0005975">
    <property type="term" value="P:carbohydrate metabolic process"/>
    <property type="evidence" value="ECO:0007669"/>
    <property type="project" value="InterPro"/>
</dbReference>
<feature type="domain" description="PA14" evidence="7">
    <location>
        <begin position="444"/>
        <end position="592"/>
    </location>
</feature>
<dbReference type="PANTHER" id="PTHR42715:SF10">
    <property type="entry name" value="BETA-GLUCOSIDASE"/>
    <property type="match status" value="1"/>
</dbReference>
<evidence type="ECO:0000313" key="9">
    <source>
        <dbReference type="Proteomes" id="UP000024329"/>
    </source>
</evidence>
<dbReference type="InterPro" id="IPR036881">
    <property type="entry name" value="Glyco_hydro_3_C_sf"/>
</dbReference>
<dbReference type="InterPro" id="IPR013783">
    <property type="entry name" value="Ig-like_fold"/>
</dbReference>
<dbReference type="InterPro" id="IPR036962">
    <property type="entry name" value="Glyco_hydro_3_N_sf"/>
</dbReference>
<dbReference type="PATRIC" id="fig|158500.4.peg.4554"/>
<dbReference type="SUPFAM" id="SSF51445">
    <property type="entry name" value="(Trans)glycosidases"/>
    <property type="match status" value="1"/>
</dbReference>
<feature type="chain" id="PRO_5001552060" evidence="6">
    <location>
        <begin position="35"/>
        <end position="853"/>
    </location>
</feature>
<dbReference type="Pfam" id="PF07691">
    <property type="entry name" value="PA14"/>
    <property type="match status" value="1"/>
</dbReference>
<comment type="caution">
    <text evidence="8">The sequence shown here is derived from an EMBL/GenBank/DDBJ whole genome shotgun (WGS) entry which is preliminary data.</text>
</comment>
<dbReference type="eggNOG" id="COG1472">
    <property type="taxonomic scope" value="Bacteria"/>
</dbReference>
<dbReference type="PRINTS" id="PR00133">
    <property type="entry name" value="GLHYDRLASE3"/>
</dbReference>
<dbReference type="InterPro" id="IPR002772">
    <property type="entry name" value="Glyco_hydro_3_C"/>
</dbReference>
<evidence type="ECO:0000256" key="3">
    <source>
        <dbReference type="ARBA" id="ARBA00023277"/>
    </source>
</evidence>
<dbReference type="SMART" id="SM01217">
    <property type="entry name" value="Fn3_like"/>
    <property type="match status" value="1"/>
</dbReference>
<keyword evidence="6" id="KW-0732">Signal</keyword>
<evidence type="ECO:0000256" key="1">
    <source>
        <dbReference type="ARBA" id="ARBA00005336"/>
    </source>
</evidence>
<dbReference type="Pfam" id="PF14310">
    <property type="entry name" value="Fn3-like"/>
    <property type="match status" value="1"/>
</dbReference>
<dbReference type="InterPro" id="IPR017853">
    <property type="entry name" value="GH"/>
</dbReference>
<gene>
    <name evidence="8" type="ORF">BV97_04481</name>
</gene>
<evidence type="ECO:0000256" key="5">
    <source>
        <dbReference type="RuleBase" id="RU361161"/>
    </source>
</evidence>
<accession>A0A031JQQ8</accession>
<dbReference type="Gene3D" id="3.40.50.1700">
    <property type="entry name" value="Glycoside hydrolase family 3 C-terminal domain"/>
    <property type="match status" value="1"/>
</dbReference>
<dbReference type="InterPro" id="IPR050288">
    <property type="entry name" value="Cellulose_deg_GH3"/>
</dbReference>
<reference evidence="8 9" key="1">
    <citation type="submission" date="2014-03" db="EMBL/GenBank/DDBJ databases">
        <title>Whole genome sequence of Novosphingobium resinovorum KF1.</title>
        <authorList>
            <person name="Gan H.M."/>
            <person name="Gan H.Y."/>
            <person name="Chew T.H."/>
            <person name="Savka M.A."/>
        </authorList>
    </citation>
    <scope>NUCLEOTIDE SEQUENCE [LARGE SCALE GENOMIC DNA]</scope>
    <source>
        <strain evidence="8 9">KF1</strain>
    </source>
</reference>
<dbReference type="InterPro" id="IPR011658">
    <property type="entry name" value="PA14_dom"/>
</dbReference>
<dbReference type="AlphaFoldDB" id="A0A031JQQ8"/>
<organism evidence="8 9">
    <name type="scientific">Novosphingobium resinovorum</name>
    <dbReference type="NCBI Taxonomy" id="158500"/>
    <lineage>
        <taxon>Bacteria</taxon>
        <taxon>Pseudomonadati</taxon>
        <taxon>Pseudomonadota</taxon>
        <taxon>Alphaproteobacteria</taxon>
        <taxon>Sphingomonadales</taxon>
        <taxon>Sphingomonadaceae</taxon>
        <taxon>Novosphingobium</taxon>
    </lineage>
</organism>
<evidence type="ECO:0000256" key="4">
    <source>
        <dbReference type="ARBA" id="ARBA00023295"/>
    </source>
</evidence>
<dbReference type="InterPro" id="IPR026891">
    <property type="entry name" value="Fn3-like"/>
</dbReference>
<dbReference type="InterPro" id="IPR001764">
    <property type="entry name" value="Glyco_hydro_3_N"/>
</dbReference>
<dbReference type="PROSITE" id="PS51820">
    <property type="entry name" value="PA14"/>
    <property type="match status" value="1"/>
</dbReference>
<dbReference type="InterPro" id="IPR037524">
    <property type="entry name" value="PA14/GLEYA"/>
</dbReference>
<feature type="signal peptide" evidence="6">
    <location>
        <begin position="1"/>
        <end position="34"/>
    </location>
</feature>
<dbReference type="Gene3D" id="2.60.120.260">
    <property type="entry name" value="Galactose-binding domain-like"/>
    <property type="match status" value="1"/>
</dbReference>
<dbReference type="Proteomes" id="UP000024329">
    <property type="component" value="Unassembled WGS sequence"/>
</dbReference>
<dbReference type="Gene3D" id="2.60.40.10">
    <property type="entry name" value="Immunoglobulins"/>
    <property type="match status" value="1"/>
</dbReference>
<evidence type="ECO:0000313" key="8">
    <source>
        <dbReference type="EMBL" id="EZP76598.1"/>
    </source>
</evidence>
<sequence>MPMTSRSRSPRRRAAALLLASALASPIGMMPAAAQTVAATAAPSEQEIAARVKSLLGELTLEEKVSLLAGGSRIATAAVPRLGIPAVRMADGPNGIRANETYKATSFPASSAMAATWNPAMASRVGEAIGEEARALDYSIVQGPGLNIQRVPVGGRNFEYYSEDPYLSGRMAVGWVKGLQSTGVMATAKHLAVNNQETDRQTVNVIVSQRALREVYLPGFEAVVKETDPGLMMAAYNKVNGFYSTENKWLLRDVLKGDWHYPGVVISDWGATHSTAPAINAGLDFEMPAPAKFFGKDMVAAVRRGDVSLATLDDSVSRMLRLIIRSGRMDGWTLRPQDKVDSVEHRATSLAAAEQAITLLKNDGHALPLDPAKIRRIAVIGPNADARMIQGGGSSEVTAIRVTTPLEGLRAALPKARIDHAIGVTNDRFAAMADPRMFSTTADRHEQGLTQKLWTSGSMDGAPVRTMTDDVFMRFYFGPELSEDAGNKVVMQWTGYFWPPTTGDYDFSMIDRGNTSVWVDGKPVIAPSQPNSPSPLFGGFGWRERRTSVHLEAGRAYPFRMDFMPARHWNLAYRLGIQQPVGSIAQAVEAAKGADAAIVFVGSSVTSESEEADRPNLKLYGEQDKLVEAVAAANQRTIVVLNTGGPVEMPWKDKVSAIVEGWFLGGEVGNAEANVLTGRTNPSGKLPVTFPRRIEDNPTFATFPGKNLEAHYSEDLLVGYRWYDDKAIEPLFPFGHGLSYTSFAYGGMKLVKADKGWRVSFTVRNTGKVAGAEIAQLYLAFPQAAGEPQRQLKRFERVELKPRQTQRISFDLTDADLRIWDTAANDWKVENGTYKAFVGGSSRVLPLSVQWTR</sequence>
<keyword evidence="4 5" id="KW-0326">Glycosidase</keyword>
<dbReference type="InterPro" id="IPR019800">
    <property type="entry name" value="Glyco_hydro_3_AS"/>
</dbReference>
<evidence type="ECO:0000256" key="2">
    <source>
        <dbReference type="ARBA" id="ARBA00022801"/>
    </source>
</evidence>
<dbReference type="PANTHER" id="PTHR42715">
    <property type="entry name" value="BETA-GLUCOSIDASE"/>
    <property type="match status" value="1"/>
</dbReference>
<dbReference type="Pfam" id="PF00933">
    <property type="entry name" value="Glyco_hydro_3"/>
    <property type="match status" value="1"/>
</dbReference>
<name>A0A031JQQ8_9SPHN</name>
<dbReference type="GO" id="GO:0004553">
    <property type="term" value="F:hydrolase activity, hydrolyzing O-glycosyl compounds"/>
    <property type="evidence" value="ECO:0007669"/>
    <property type="project" value="InterPro"/>
</dbReference>
<dbReference type="SUPFAM" id="SSF56988">
    <property type="entry name" value="Anthrax protective antigen"/>
    <property type="match status" value="1"/>
</dbReference>
<dbReference type="EMBL" id="JFYZ01000035">
    <property type="protein sequence ID" value="EZP76598.1"/>
    <property type="molecule type" value="Genomic_DNA"/>
</dbReference>
<protein>
    <submittedName>
        <fullName evidence="8">Glycosyl hydrolase family protein</fullName>
    </submittedName>
</protein>
<dbReference type="Pfam" id="PF01915">
    <property type="entry name" value="Glyco_hydro_3_C"/>
    <property type="match status" value="1"/>
</dbReference>
<evidence type="ECO:0000256" key="6">
    <source>
        <dbReference type="SAM" id="SignalP"/>
    </source>
</evidence>
<evidence type="ECO:0000259" key="7">
    <source>
        <dbReference type="PROSITE" id="PS51820"/>
    </source>
</evidence>
<dbReference type="SMART" id="SM00758">
    <property type="entry name" value="PA14"/>
    <property type="match status" value="1"/>
</dbReference>
<dbReference type="Gene3D" id="3.20.20.300">
    <property type="entry name" value="Glycoside hydrolase, family 3, N-terminal domain"/>
    <property type="match status" value="1"/>
</dbReference>
<keyword evidence="3" id="KW-0119">Carbohydrate metabolism</keyword>
<keyword evidence="2 5" id="KW-0378">Hydrolase</keyword>
<dbReference type="SUPFAM" id="SSF52279">
    <property type="entry name" value="Beta-D-glucan exohydrolase, C-terminal domain"/>
    <property type="match status" value="1"/>
</dbReference>